<evidence type="ECO:0000256" key="1">
    <source>
        <dbReference type="ARBA" id="ARBA00007452"/>
    </source>
</evidence>
<dbReference type="GO" id="GO:0043590">
    <property type="term" value="C:bacterial nucleoid"/>
    <property type="evidence" value="ECO:0007669"/>
    <property type="project" value="TreeGrafter"/>
</dbReference>
<dbReference type="RefSeq" id="WP_091835959.1">
    <property type="nucleotide sequence ID" value="NZ_FNZK01000033.1"/>
</dbReference>
<keyword evidence="5 7" id="KW-0234">DNA repair</keyword>
<evidence type="ECO:0000259" key="8">
    <source>
        <dbReference type="Pfam" id="PF11967"/>
    </source>
</evidence>
<dbReference type="HAMAP" id="MF_00201">
    <property type="entry name" value="RecO"/>
    <property type="match status" value="1"/>
</dbReference>
<evidence type="ECO:0000256" key="3">
    <source>
        <dbReference type="ARBA" id="ARBA00022763"/>
    </source>
</evidence>
<comment type="similarity">
    <text evidence="1 7">Belongs to the RecO family.</text>
</comment>
<dbReference type="EMBL" id="FNZK01000033">
    <property type="protein sequence ID" value="SEJ97236.1"/>
    <property type="molecule type" value="Genomic_DNA"/>
</dbReference>
<dbReference type="PANTHER" id="PTHR33991">
    <property type="entry name" value="DNA REPAIR PROTEIN RECO"/>
    <property type="match status" value="1"/>
</dbReference>
<proteinExistence type="inferred from homology"/>
<dbReference type="PANTHER" id="PTHR33991:SF1">
    <property type="entry name" value="DNA REPAIR PROTEIN RECO"/>
    <property type="match status" value="1"/>
</dbReference>
<keyword evidence="4 7" id="KW-0233">DNA recombination</keyword>
<comment type="function">
    <text evidence="7">Involved in DNA repair and RecF pathway recombination.</text>
</comment>
<accession>A0A1H7D653</accession>
<sequence>MAQYKTDAIILSVHNWGEADKMVTLFSRNLGIIKAAAYGCRRPRSPLAGGMQMFSYLDVQLGEGQRLDIVRQCEMKLSFKALREDLDAMAYATFVAELVLGLCPERHPEPQIFDKLLQAYAAFSKHNPRIVALAVAYQFLDYTGYQLNFDTCVVCSTPIKGDAFFSLEQRGVLCSDCKSPGSDAFSDKLRMFIYQLRELDWLKPPVFSVSGGDLVLAETLLLLYLQNLLEKPLKSLAFIHQLSMLPGAKKM</sequence>
<dbReference type="STRING" id="84035.SAMN05660742_13313"/>
<dbReference type="InterPro" id="IPR012340">
    <property type="entry name" value="NA-bd_OB-fold"/>
</dbReference>
<evidence type="ECO:0000256" key="2">
    <source>
        <dbReference type="ARBA" id="ARBA00021310"/>
    </source>
</evidence>
<dbReference type="SUPFAM" id="SSF57863">
    <property type="entry name" value="ArfGap/RecO-like zinc finger"/>
    <property type="match status" value="1"/>
</dbReference>
<keyword evidence="3 7" id="KW-0227">DNA damage</keyword>
<dbReference type="InterPro" id="IPR022572">
    <property type="entry name" value="DNA_rep/recomb_RecO_N"/>
</dbReference>
<dbReference type="InterPro" id="IPR037278">
    <property type="entry name" value="ARFGAP/RecO"/>
</dbReference>
<dbReference type="Gene3D" id="1.20.1440.120">
    <property type="entry name" value="Recombination protein O, C-terminal domain"/>
    <property type="match status" value="1"/>
</dbReference>
<dbReference type="Pfam" id="PF02565">
    <property type="entry name" value="RecO_C"/>
    <property type="match status" value="1"/>
</dbReference>
<evidence type="ECO:0000256" key="7">
    <source>
        <dbReference type="HAMAP-Rule" id="MF_00201"/>
    </source>
</evidence>
<dbReference type="NCBIfam" id="TIGR00613">
    <property type="entry name" value="reco"/>
    <property type="match status" value="1"/>
</dbReference>
<dbReference type="Proteomes" id="UP000199662">
    <property type="component" value="Unassembled WGS sequence"/>
</dbReference>
<evidence type="ECO:0000313" key="9">
    <source>
        <dbReference type="EMBL" id="SEJ97236.1"/>
    </source>
</evidence>
<organism evidence="9 10">
    <name type="scientific">Propionispira arboris</name>
    <dbReference type="NCBI Taxonomy" id="84035"/>
    <lineage>
        <taxon>Bacteria</taxon>
        <taxon>Bacillati</taxon>
        <taxon>Bacillota</taxon>
        <taxon>Negativicutes</taxon>
        <taxon>Selenomonadales</taxon>
        <taxon>Selenomonadaceae</taxon>
        <taxon>Propionispira</taxon>
    </lineage>
</organism>
<gene>
    <name evidence="7" type="primary">recO</name>
    <name evidence="9" type="ORF">SAMN05660742_13313</name>
</gene>
<dbReference type="InterPro" id="IPR042242">
    <property type="entry name" value="RecO_C"/>
</dbReference>
<name>A0A1H7D653_9FIRM</name>
<dbReference type="SUPFAM" id="SSF50249">
    <property type="entry name" value="Nucleic acid-binding proteins"/>
    <property type="match status" value="1"/>
</dbReference>
<dbReference type="InterPro" id="IPR003717">
    <property type="entry name" value="RecO"/>
</dbReference>
<evidence type="ECO:0000256" key="6">
    <source>
        <dbReference type="ARBA" id="ARBA00033409"/>
    </source>
</evidence>
<evidence type="ECO:0000256" key="5">
    <source>
        <dbReference type="ARBA" id="ARBA00023204"/>
    </source>
</evidence>
<dbReference type="Pfam" id="PF11967">
    <property type="entry name" value="RecO_N"/>
    <property type="match status" value="1"/>
</dbReference>
<feature type="domain" description="DNA replication/recombination mediator RecO N-terminal" evidence="8">
    <location>
        <begin position="1"/>
        <end position="77"/>
    </location>
</feature>
<dbReference type="AlphaFoldDB" id="A0A1H7D653"/>
<reference evidence="9 10" key="1">
    <citation type="submission" date="2016-10" db="EMBL/GenBank/DDBJ databases">
        <authorList>
            <person name="de Groot N.N."/>
        </authorList>
    </citation>
    <scope>NUCLEOTIDE SEQUENCE [LARGE SCALE GENOMIC DNA]</scope>
    <source>
        <strain evidence="9 10">DSM 2179</strain>
    </source>
</reference>
<protein>
    <recommendedName>
        <fullName evidence="2 7">DNA repair protein RecO</fullName>
    </recommendedName>
    <alternativeName>
        <fullName evidence="6 7">Recombination protein O</fullName>
    </alternativeName>
</protein>
<keyword evidence="10" id="KW-1185">Reference proteome</keyword>
<dbReference type="Gene3D" id="2.40.50.140">
    <property type="entry name" value="Nucleic acid-binding proteins"/>
    <property type="match status" value="1"/>
</dbReference>
<evidence type="ECO:0000313" key="10">
    <source>
        <dbReference type="Proteomes" id="UP000199662"/>
    </source>
</evidence>
<evidence type="ECO:0000256" key="4">
    <source>
        <dbReference type="ARBA" id="ARBA00023172"/>
    </source>
</evidence>
<dbReference type="GO" id="GO:0006302">
    <property type="term" value="P:double-strand break repair"/>
    <property type="evidence" value="ECO:0007669"/>
    <property type="project" value="TreeGrafter"/>
</dbReference>
<dbReference type="GO" id="GO:0006310">
    <property type="term" value="P:DNA recombination"/>
    <property type="evidence" value="ECO:0007669"/>
    <property type="project" value="UniProtKB-UniRule"/>
</dbReference>